<sequence>MKNNSVINTKCRLDNKAGIHIGENVSISQEVMILSADHDPDSPTFAARDLAVYIDDYVFIGSRAIIMPGVTVGKGAVVAAGAVVTRSVEPYTIVAGVPARLVRHRSQNLNYKIKYSRFLQ</sequence>
<dbReference type="PROSITE" id="PS00101">
    <property type="entry name" value="HEXAPEP_TRANSFERASES"/>
    <property type="match status" value="1"/>
</dbReference>
<dbReference type="Proteomes" id="UP001596958">
    <property type="component" value="Unassembled WGS sequence"/>
</dbReference>
<dbReference type="CDD" id="cd04647">
    <property type="entry name" value="LbH_MAT_like"/>
    <property type="match status" value="1"/>
</dbReference>
<dbReference type="Pfam" id="PF00132">
    <property type="entry name" value="Hexapep"/>
    <property type="match status" value="1"/>
</dbReference>
<dbReference type="InterPro" id="IPR051159">
    <property type="entry name" value="Hexapeptide_acetyltransf"/>
</dbReference>
<organism evidence="5 6">
    <name type="scientific">Mucilaginibacter calamicampi</name>
    <dbReference type="NCBI Taxonomy" id="1302352"/>
    <lineage>
        <taxon>Bacteria</taxon>
        <taxon>Pseudomonadati</taxon>
        <taxon>Bacteroidota</taxon>
        <taxon>Sphingobacteriia</taxon>
        <taxon>Sphingobacteriales</taxon>
        <taxon>Sphingobacteriaceae</taxon>
        <taxon>Mucilaginibacter</taxon>
    </lineage>
</organism>
<keyword evidence="6" id="KW-1185">Reference proteome</keyword>
<keyword evidence="2" id="KW-0808">Transferase</keyword>
<proteinExistence type="inferred from homology"/>
<evidence type="ECO:0000313" key="6">
    <source>
        <dbReference type="Proteomes" id="UP001596958"/>
    </source>
</evidence>
<gene>
    <name evidence="5" type="ORF">ACFQZS_11520</name>
</gene>
<evidence type="ECO:0000313" key="5">
    <source>
        <dbReference type="EMBL" id="MFD0750772.1"/>
    </source>
</evidence>
<accession>A0ABW2YWC4</accession>
<dbReference type="InterPro" id="IPR001451">
    <property type="entry name" value="Hexapep"/>
</dbReference>
<dbReference type="InterPro" id="IPR018357">
    <property type="entry name" value="Hexapep_transf_CS"/>
</dbReference>
<dbReference type="PANTHER" id="PTHR23416:SF23">
    <property type="entry name" value="ACETYLTRANSFERASE C18B11.09C-RELATED"/>
    <property type="match status" value="1"/>
</dbReference>
<evidence type="ECO:0000256" key="4">
    <source>
        <dbReference type="ARBA" id="ARBA00023315"/>
    </source>
</evidence>
<evidence type="ECO:0000256" key="3">
    <source>
        <dbReference type="ARBA" id="ARBA00022737"/>
    </source>
</evidence>
<dbReference type="InterPro" id="IPR011004">
    <property type="entry name" value="Trimer_LpxA-like_sf"/>
</dbReference>
<dbReference type="GO" id="GO:0016746">
    <property type="term" value="F:acyltransferase activity"/>
    <property type="evidence" value="ECO:0007669"/>
    <property type="project" value="UniProtKB-KW"/>
</dbReference>
<keyword evidence="4 5" id="KW-0012">Acyltransferase</keyword>
<dbReference type="Gene3D" id="2.160.10.10">
    <property type="entry name" value="Hexapeptide repeat proteins"/>
    <property type="match status" value="1"/>
</dbReference>
<name>A0ABW2YWC4_9SPHI</name>
<dbReference type="PANTHER" id="PTHR23416">
    <property type="entry name" value="SIALIC ACID SYNTHASE-RELATED"/>
    <property type="match status" value="1"/>
</dbReference>
<dbReference type="EMBL" id="JBHTHU010000006">
    <property type="protein sequence ID" value="MFD0750772.1"/>
    <property type="molecule type" value="Genomic_DNA"/>
</dbReference>
<dbReference type="SUPFAM" id="SSF51161">
    <property type="entry name" value="Trimeric LpxA-like enzymes"/>
    <property type="match status" value="1"/>
</dbReference>
<keyword evidence="3" id="KW-0677">Repeat</keyword>
<protein>
    <submittedName>
        <fullName evidence="5">Acyltransferase</fullName>
    </submittedName>
</protein>
<evidence type="ECO:0000256" key="2">
    <source>
        <dbReference type="ARBA" id="ARBA00022679"/>
    </source>
</evidence>
<evidence type="ECO:0000256" key="1">
    <source>
        <dbReference type="ARBA" id="ARBA00007274"/>
    </source>
</evidence>
<reference evidence="6" key="1">
    <citation type="journal article" date="2019" name="Int. J. Syst. Evol. Microbiol.">
        <title>The Global Catalogue of Microorganisms (GCM) 10K type strain sequencing project: providing services to taxonomists for standard genome sequencing and annotation.</title>
        <authorList>
            <consortium name="The Broad Institute Genomics Platform"/>
            <consortium name="The Broad Institute Genome Sequencing Center for Infectious Disease"/>
            <person name="Wu L."/>
            <person name="Ma J."/>
        </authorList>
    </citation>
    <scope>NUCLEOTIDE SEQUENCE [LARGE SCALE GENOMIC DNA]</scope>
    <source>
        <strain evidence="6">CCUG 63418</strain>
    </source>
</reference>
<comment type="caution">
    <text evidence="5">The sequence shown here is derived from an EMBL/GenBank/DDBJ whole genome shotgun (WGS) entry which is preliminary data.</text>
</comment>
<dbReference type="RefSeq" id="WP_377100331.1">
    <property type="nucleotide sequence ID" value="NZ_JBHTHU010000006.1"/>
</dbReference>
<comment type="similarity">
    <text evidence="1">Belongs to the transferase hexapeptide repeat family.</text>
</comment>